<dbReference type="PANTHER" id="PTHR32309:SF13">
    <property type="entry name" value="FERRIC ENTEROBACTIN TRANSPORT PROTEIN FEPE"/>
    <property type="match status" value="1"/>
</dbReference>
<comment type="caution">
    <text evidence="4">The sequence shown here is derived from an EMBL/GenBank/DDBJ whole genome shotgun (WGS) entry which is preliminary data.</text>
</comment>
<feature type="domain" description="Tyrosine-protein kinase G-rich" evidence="3">
    <location>
        <begin position="281"/>
        <end position="355"/>
    </location>
</feature>
<dbReference type="GO" id="GO:0004713">
    <property type="term" value="F:protein tyrosine kinase activity"/>
    <property type="evidence" value="ECO:0007669"/>
    <property type="project" value="TreeGrafter"/>
</dbReference>
<name>A0A927AY78_9BACT</name>
<keyword evidence="2" id="KW-1133">Transmembrane helix</keyword>
<dbReference type="RefSeq" id="WP_191037498.1">
    <property type="nucleotide sequence ID" value="NZ_JACXAA010000001.1"/>
</dbReference>
<evidence type="ECO:0000313" key="5">
    <source>
        <dbReference type="Proteomes" id="UP000653797"/>
    </source>
</evidence>
<dbReference type="PANTHER" id="PTHR32309">
    <property type="entry name" value="TYROSINE-PROTEIN KINASE"/>
    <property type="match status" value="1"/>
</dbReference>
<dbReference type="InterPro" id="IPR032807">
    <property type="entry name" value="GNVR"/>
</dbReference>
<gene>
    <name evidence="4" type="ORF">IC230_03140</name>
</gene>
<evidence type="ECO:0000256" key="1">
    <source>
        <dbReference type="SAM" id="Coils"/>
    </source>
</evidence>
<protein>
    <submittedName>
        <fullName evidence="4">Lipopolysaccharide biosynthesis protein</fullName>
    </submittedName>
</protein>
<sequence>MEVINEDKVKHIDQDGIEIRLSEVVYFFKINRWKILLGGVAGLVIGILYAWSLPNVYTVQVNVMPEFRGKGGGGLNSLTSDLLGLGSDMSSSNEPSIRPDLYPNVLQSVPFALNILKQAVYSKKLNAKVSLQDYINKIGEPGLLDNLLAPFRRQNDDNIEDKLGLKRANLAIEITKEQDGLIKAVLGSVTSIYDKKTGILSIKATELEPIVAATVAQLSLNYLTNYITAYRTDKARSRVDFLKKQVQEVKLRYQNAEYALSNYRDRNRSLYLNTAKLDEQRLQADYLLEQSVYNDLAKQLEQAKIKVEEETPTFKMLDPPIVPLHKSGPKRTFIMIGFAVIGIIVSIIIIFARRMISGRRLV</sequence>
<dbReference type="InterPro" id="IPR050445">
    <property type="entry name" value="Bact_polysacc_biosynth/exp"/>
</dbReference>
<accession>A0A927AY78</accession>
<keyword evidence="2" id="KW-0472">Membrane</keyword>
<proteinExistence type="predicted"/>
<organism evidence="4 5">
    <name type="scientific">Spirosoma validum</name>
    <dbReference type="NCBI Taxonomy" id="2771355"/>
    <lineage>
        <taxon>Bacteria</taxon>
        <taxon>Pseudomonadati</taxon>
        <taxon>Bacteroidota</taxon>
        <taxon>Cytophagia</taxon>
        <taxon>Cytophagales</taxon>
        <taxon>Cytophagaceae</taxon>
        <taxon>Spirosoma</taxon>
    </lineage>
</organism>
<keyword evidence="2" id="KW-0812">Transmembrane</keyword>
<dbReference type="EMBL" id="JACXAA010000001">
    <property type="protein sequence ID" value="MBD2751872.1"/>
    <property type="molecule type" value="Genomic_DNA"/>
</dbReference>
<keyword evidence="1" id="KW-0175">Coiled coil</keyword>
<dbReference type="AlphaFoldDB" id="A0A927AY78"/>
<evidence type="ECO:0000259" key="3">
    <source>
        <dbReference type="Pfam" id="PF13807"/>
    </source>
</evidence>
<feature type="transmembrane region" description="Helical" evidence="2">
    <location>
        <begin position="35"/>
        <end position="53"/>
    </location>
</feature>
<evidence type="ECO:0000256" key="2">
    <source>
        <dbReference type="SAM" id="Phobius"/>
    </source>
</evidence>
<keyword evidence="5" id="KW-1185">Reference proteome</keyword>
<dbReference type="Pfam" id="PF13807">
    <property type="entry name" value="GNVR"/>
    <property type="match status" value="1"/>
</dbReference>
<dbReference type="GO" id="GO:0005886">
    <property type="term" value="C:plasma membrane"/>
    <property type="evidence" value="ECO:0007669"/>
    <property type="project" value="TreeGrafter"/>
</dbReference>
<feature type="coiled-coil region" evidence="1">
    <location>
        <begin position="232"/>
        <end position="266"/>
    </location>
</feature>
<evidence type="ECO:0000313" key="4">
    <source>
        <dbReference type="EMBL" id="MBD2751872.1"/>
    </source>
</evidence>
<dbReference type="Proteomes" id="UP000653797">
    <property type="component" value="Unassembled WGS sequence"/>
</dbReference>
<reference evidence="4" key="1">
    <citation type="submission" date="2020-09" db="EMBL/GenBank/DDBJ databases">
        <authorList>
            <person name="Kim M.K."/>
        </authorList>
    </citation>
    <scope>NUCLEOTIDE SEQUENCE</scope>
    <source>
        <strain evidence="4">BT704</strain>
    </source>
</reference>
<feature type="transmembrane region" description="Helical" evidence="2">
    <location>
        <begin position="333"/>
        <end position="352"/>
    </location>
</feature>